<evidence type="ECO:0000313" key="2">
    <source>
        <dbReference type="Proteomes" id="UP001633002"/>
    </source>
</evidence>
<reference evidence="1 2" key="1">
    <citation type="submission" date="2024-09" db="EMBL/GenBank/DDBJ databases">
        <title>Chromosome-scale assembly of Riccia sorocarpa.</title>
        <authorList>
            <person name="Paukszto L."/>
        </authorList>
    </citation>
    <scope>NUCLEOTIDE SEQUENCE [LARGE SCALE GENOMIC DNA]</scope>
    <source>
        <strain evidence="1">LP-2024</strain>
        <tissue evidence="1">Aerial parts of the thallus</tissue>
    </source>
</reference>
<protein>
    <submittedName>
        <fullName evidence="1">Uncharacterized protein</fullName>
    </submittedName>
</protein>
<dbReference type="Proteomes" id="UP001633002">
    <property type="component" value="Unassembled WGS sequence"/>
</dbReference>
<gene>
    <name evidence="1" type="ORF">R1sor_021107</name>
</gene>
<dbReference type="AlphaFoldDB" id="A0ABD3GHS0"/>
<dbReference type="PANTHER" id="PTHR35987:SF3">
    <property type="entry name" value="PROTEIN PLASTID REDOX INSENSITIVE 2-LIKE ISOFORM X1"/>
    <property type="match status" value="1"/>
</dbReference>
<proteinExistence type="predicted"/>
<name>A0ABD3GHS0_9MARC</name>
<keyword evidence="2" id="KW-1185">Reference proteome</keyword>
<dbReference type="PANTHER" id="PTHR35987">
    <property type="entry name" value="PROTEIN PLASTID REDOX INSENSITIVE 2, CHLOROPLASTIC-RELATED"/>
    <property type="match status" value="1"/>
</dbReference>
<dbReference type="InterPro" id="IPR039349">
    <property type="entry name" value="PRIN2"/>
</dbReference>
<dbReference type="EMBL" id="JBJQOH010000007">
    <property type="protein sequence ID" value="KAL3678151.1"/>
    <property type="molecule type" value="Genomic_DNA"/>
</dbReference>
<sequence>MAVASQSMMVYTIAAAAASAAEPCRCSMPCFSASAVLSPKWSQLRVSLRASFVNSLRSGGLSAYSNVPRQCAVAQLSEFAVQESTKFREGLLQQLEANPSTASEKVKIADVCAKIFGDYVDKYDGSLSPEPFAQMKAALDSQNLPDSQSAIAAAVGWSRGHLHYDWKTSQQKN</sequence>
<accession>A0ABD3GHS0</accession>
<comment type="caution">
    <text evidence="1">The sequence shown here is derived from an EMBL/GenBank/DDBJ whole genome shotgun (WGS) entry which is preliminary data.</text>
</comment>
<evidence type="ECO:0000313" key="1">
    <source>
        <dbReference type="EMBL" id="KAL3678151.1"/>
    </source>
</evidence>
<organism evidence="1 2">
    <name type="scientific">Riccia sorocarpa</name>
    <dbReference type="NCBI Taxonomy" id="122646"/>
    <lineage>
        <taxon>Eukaryota</taxon>
        <taxon>Viridiplantae</taxon>
        <taxon>Streptophyta</taxon>
        <taxon>Embryophyta</taxon>
        <taxon>Marchantiophyta</taxon>
        <taxon>Marchantiopsida</taxon>
        <taxon>Marchantiidae</taxon>
        <taxon>Marchantiales</taxon>
        <taxon>Ricciaceae</taxon>
        <taxon>Riccia</taxon>
    </lineage>
</organism>